<sequence>MSRLDQYDRIYCLLRCPFWVKGKEEKIVSEVQELRIIFRFSDASKICILKSKVWKWIVKETKVYIIELHRKDNFLKIVLNIHVNMKDVRKNGKAGNEYHLESYVVVKNVNIMIKKNK</sequence>
<name>A0ABQ9F8V0_TEGGR</name>
<reference evidence="1 2" key="1">
    <citation type="submission" date="2022-12" db="EMBL/GenBank/DDBJ databases">
        <title>Chromosome-level genome of Tegillarca granosa.</title>
        <authorList>
            <person name="Kim J."/>
        </authorList>
    </citation>
    <scope>NUCLEOTIDE SEQUENCE [LARGE SCALE GENOMIC DNA]</scope>
    <source>
        <strain evidence="1">Teg-2019</strain>
        <tissue evidence="1">Adductor muscle</tissue>
    </source>
</reference>
<accession>A0ABQ9F8V0</accession>
<comment type="caution">
    <text evidence="1">The sequence shown here is derived from an EMBL/GenBank/DDBJ whole genome shotgun (WGS) entry which is preliminary data.</text>
</comment>
<dbReference type="EMBL" id="JARBDR010000440">
    <property type="protein sequence ID" value="KAJ8312058.1"/>
    <property type="molecule type" value="Genomic_DNA"/>
</dbReference>
<protein>
    <submittedName>
        <fullName evidence="1">Uncharacterized protein</fullName>
    </submittedName>
</protein>
<keyword evidence="2" id="KW-1185">Reference proteome</keyword>
<proteinExistence type="predicted"/>
<organism evidence="1 2">
    <name type="scientific">Tegillarca granosa</name>
    <name type="common">Malaysian cockle</name>
    <name type="synonym">Anadara granosa</name>
    <dbReference type="NCBI Taxonomy" id="220873"/>
    <lineage>
        <taxon>Eukaryota</taxon>
        <taxon>Metazoa</taxon>
        <taxon>Spiralia</taxon>
        <taxon>Lophotrochozoa</taxon>
        <taxon>Mollusca</taxon>
        <taxon>Bivalvia</taxon>
        <taxon>Autobranchia</taxon>
        <taxon>Pteriomorphia</taxon>
        <taxon>Arcoida</taxon>
        <taxon>Arcoidea</taxon>
        <taxon>Arcidae</taxon>
        <taxon>Tegillarca</taxon>
    </lineage>
</organism>
<gene>
    <name evidence="1" type="ORF">KUTeg_009431</name>
</gene>
<dbReference type="Proteomes" id="UP001217089">
    <property type="component" value="Unassembled WGS sequence"/>
</dbReference>
<evidence type="ECO:0000313" key="1">
    <source>
        <dbReference type="EMBL" id="KAJ8312058.1"/>
    </source>
</evidence>
<evidence type="ECO:0000313" key="2">
    <source>
        <dbReference type="Proteomes" id="UP001217089"/>
    </source>
</evidence>